<keyword evidence="2" id="KW-0813">Transport</keyword>
<dbReference type="Gene3D" id="1.20.5.110">
    <property type="match status" value="1"/>
</dbReference>
<dbReference type="PANTHER" id="PTHR45701">
    <property type="entry name" value="SYNAPTOBREVIN FAMILY MEMBER"/>
    <property type="match status" value="1"/>
</dbReference>
<keyword evidence="3 9" id="KW-0812">Transmembrane</keyword>
<dbReference type="Proteomes" id="UP001301769">
    <property type="component" value="Unassembled WGS sequence"/>
</dbReference>
<dbReference type="GO" id="GO:0016020">
    <property type="term" value="C:membrane"/>
    <property type="evidence" value="ECO:0007669"/>
    <property type="project" value="InterPro"/>
</dbReference>
<dbReference type="GO" id="GO:0015031">
    <property type="term" value="P:protein transport"/>
    <property type="evidence" value="ECO:0007669"/>
    <property type="project" value="UniProtKB-KW"/>
</dbReference>
<dbReference type="SUPFAM" id="SSF58038">
    <property type="entry name" value="SNARE fusion complex"/>
    <property type="match status" value="1"/>
</dbReference>
<dbReference type="FunFam" id="1.20.5.110:FF:000004">
    <property type="entry name" value="Vesicle-associated membrane protein 7"/>
    <property type="match status" value="1"/>
</dbReference>
<dbReference type="GO" id="GO:0012505">
    <property type="term" value="C:endomembrane system"/>
    <property type="evidence" value="ECO:0007669"/>
    <property type="project" value="UniProtKB-SubCell"/>
</dbReference>
<evidence type="ECO:0000256" key="3">
    <source>
        <dbReference type="ARBA" id="ARBA00022692"/>
    </source>
</evidence>
<protein>
    <submittedName>
        <fullName evidence="11">Synaptobrevin protein</fullName>
    </submittedName>
</protein>
<dbReference type="GO" id="GO:0005737">
    <property type="term" value="C:cytoplasm"/>
    <property type="evidence" value="ECO:0007669"/>
    <property type="project" value="UniProtKB-ARBA"/>
</dbReference>
<evidence type="ECO:0000256" key="5">
    <source>
        <dbReference type="ARBA" id="ARBA00022989"/>
    </source>
</evidence>
<evidence type="ECO:0000256" key="6">
    <source>
        <dbReference type="ARBA" id="ARBA00023136"/>
    </source>
</evidence>
<keyword evidence="5 9" id="KW-1133">Transmembrane helix</keyword>
<dbReference type="AlphaFoldDB" id="A0AAN6YI00"/>
<evidence type="ECO:0000259" key="10">
    <source>
        <dbReference type="PROSITE" id="PS50892"/>
    </source>
</evidence>
<comment type="caution">
    <text evidence="11">The sequence shown here is derived from an EMBL/GenBank/DDBJ whole genome shotgun (WGS) entry which is preliminary data.</text>
</comment>
<evidence type="ECO:0000256" key="8">
    <source>
        <dbReference type="PROSITE-ProRule" id="PRU00290"/>
    </source>
</evidence>
<dbReference type="InterPro" id="IPR001388">
    <property type="entry name" value="Synaptobrevin-like"/>
</dbReference>
<evidence type="ECO:0000313" key="12">
    <source>
        <dbReference type="Proteomes" id="UP001301769"/>
    </source>
</evidence>
<evidence type="ECO:0000256" key="2">
    <source>
        <dbReference type="ARBA" id="ARBA00022448"/>
    </source>
</evidence>
<keyword evidence="12" id="KW-1185">Reference proteome</keyword>
<reference evidence="11" key="1">
    <citation type="journal article" date="2023" name="Mol. Phylogenet. Evol.">
        <title>Genome-scale phylogeny and comparative genomics of the fungal order Sordariales.</title>
        <authorList>
            <person name="Hensen N."/>
            <person name="Bonometti L."/>
            <person name="Westerberg I."/>
            <person name="Brannstrom I.O."/>
            <person name="Guillou S."/>
            <person name="Cros-Aarteil S."/>
            <person name="Calhoun S."/>
            <person name="Haridas S."/>
            <person name="Kuo A."/>
            <person name="Mondo S."/>
            <person name="Pangilinan J."/>
            <person name="Riley R."/>
            <person name="LaButti K."/>
            <person name="Andreopoulos B."/>
            <person name="Lipzen A."/>
            <person name="Chen C."/>
            <person name="Yan M."/>
            <person name="Daum C."/>
            <person name="Ng V."/>
            <person name="Clum A."/>
            <person name="Steindorff A."/>
            <person name="Ohm R.A."/>
            <person name="Martin F."/>
            <person name="Silar P."/>
            <person name="Natvig D.O."/>
            <person name="Lalanne C."/>
            <person name="Gautier V."/>
            <person name="Ament-Velasquez S.L."/>
            <person name="Kruys A."/>
            <person name="Hutchinson M.I."/>
            <person name="Powell A.J."/>
            <person name="Barry K."/>
            <person name="Miller A.N."/>
            <person name="Grigoriev I.V."/>
            <person name="Debuchy R."/>
            <person name="Gladieux P."/>
            <person name="Hiltunen Thoren M."/>
            <person name="Johannesson H."/>
        </authorList>
    </citation>
    <scope>NUCLEOTIDE SEQUENCE</scope>
    <source>
        <strain evidence="11">PSN293</strain>
    </source>
</reference>
<proteinExistence type="inferred from homology"/>
<dbReference type="CDD" id="cd15874">
    <property type="entry name" value="R-SNARE_Snc1"/>
    <property type="match status" value="1"/>
</dbReference>
<evidence type="ECO:0000313" key="11">
    <source>
        <dbReference type="EMBL" id="KAK4219041.1"/>
    </source>
</evidence>
<dbReference type="Pfam" id="PF00957">
    <property type="entry name" value="Synaptobrevin"/>
    <property type="match status" value="1"/>
</dbReference>
<comment type="similarity">
    <text evidence="1">Belongs to the synaptobrevin family.</text>
</comment>
<evidence type="ECO:0000256" key="7">
    <source>
        <dbReference type="ARBA" id="ARBA00046280"/>
    </source>
</evidence>
<gene>
    <name evidence="11" type="ORF">QBC37DRAFT_411114</name>
</gene>
<organism evidence="11 12">
    <name type="scientific">Rhypophila decipiens</name>
    <dbReference type="NCBI Taxonomy" id="261697"/>
    <lineage>
        <taxon>Eukaryota</taxon>
        <taxon>Fungi</taxon>
        <taxon>Dikarya</taxon>
        <taxon>Ascomycota</taxon>
        <taxon>Pezizomycotina</taxon>
        <taxon>Sordariomycetes</taxon>
        <taxon>Sordariomycetidae</taxon>
        <taxon>Sordariales</taxon>
        <taxon>Naviculisporaceae</taxon>
        <taxon>Rhypophila</taxon>
    </lineage>
</organism>
<comment type="subcellular location">
    <subcellularLocation>
        <location evidence="7">Endomembrane system</location>
        <topology evidence="7">Single-pass type IV membrane protein</topology>
    </subcellularLocation>
</comment>
<name>A0AAN6YI00_9PEZI</name>
<keyword evidence="4" id="KW-0653">Protein transport</keyword>
<evidence type="ECO:0000256" key="4">
    <source>
        <dbReference type="ARBA" id="ARBA00022927"/>
    </source>
</evidence>
<dbReference type="GO" id="GO:0016192">
    <property type="term" value="P:vesicle-mediated transport"/>
    <property type="evidence" value="ECO:0007669"/>
    <property type="project" value="InterPro"/>
</dbReference>
<dbReference type="EMBL" id="MU858050">
    <property type="protein sequence ID" value="KAK4219041.1"/>
    <property type="molecule type" value="Genomic_DNA"/>
</dbReference>
<dbReference type="InterPro" id="IPR042855">
    <property type="entry name" value="V_SNARE_CC"/>
</dbReference>
<dbReference type="InterPro" id="IPR016444">
    <property type="entry name" value="Synaptobrevin/VAMP"/>
</dbReference>
<dbReference type="PROSITE" id="PS50892">
    <property type="entry name" value="V_SNARE"/>
    <property type="match status" value="1"/>
</dbReference>
<evidence type="ECO:0000256" key="1">
    <source>
        <dbReference type="ARBA" id="ARBA00008025"/>
    </source>
</evidence>
<dbReference type="PIRSF" id="PIRSF005409">
    <property type="entry name" value="Synaptobrevin_euk"/>
    <property type="match status" value="1"/>
</dbReference>
<feature type="domain" description="V-SNARE coiled-coil homology" evidence="10">
    <location>
        <begin position="28"/>
        <end position="88"/>
    </location>
</feature>
<accession>A0AAN6YI00</accession>
<reference evidence="11" key="2">
    <citation type="submission" date="2023-05" db="EMBL/GenBank/DDBJ databases">
        <authorList>
            <consortium name="Lawrence Berkeley National Laboratory"/>
            <person name="Steindorff A."/>
            <person name="Hensen N."/>
            <person name="Bonometti L."/>
            <person name="Westerberg I."/>
            <person name="Brannstrom I.O."/>
            <person name="Guillou S."/>
            <person name="Cros-Aarteil S."/>
            <person name="Calhoun S."/>
            <person name="Haridas S."/>
            <person name="Kuo A."/>
            <person name="Mondo S."/>
            <person name="Pangilinan J."/>
            <person name="Riley R."/>
            <person name="Labutti K."/>
            <person name="Andreopoulos B."/>
            <person name="Lipzen A."/>
            <person name="Chen C."/>
            <person name="Yanf M."/>
            <person name="Daum C."/>
            <person name="Ng V."/>
            <person name="Clum A."/>
            <person name="Ohm R."/>
            <person name="Martin F."/>
            <person name="Silar P."/>
            <person name="Natvig D."/>
            <person name="Lalanne C."/>
            <person name="Gautier V."/>
            <person name="Ament-Velasquez S.L."/>
            <person name="Kruys A."/>
            <person name="Hutchinson M.I."/>
            <person name="Powell A.J."/>
            <person name="Barry K."/>
            <person name="Miller A.N."/>
            <person name="Grigoriev I.V."/>
            <person name="Debuchy R."/>
            <person name="Gladieux P."/>
            <person name="Thoren M.H."/>
            <person name="Johannesson H."/>
        </authorList>
    </citation>
    <scope>NUCLEOTIDE SEQUENCE</scope>
    <source>
        <strain evidence="11">PSN293</strain>
    </source>
</reference>
<keyword evidence="8" id="KW-0175">Coiled coil</keyword>
<dbReference type="PRINTS" id="PR00219">
    <property type="entry name" value="SYNAPTOBREVN"/>
</dbReference>
<sequence>MSDAPYDPYIPAGGAGGAAGQQGAGNARTQALQEQIDSTVHVMKENINKVSQRGEHLDSLQDKTDNLAVSAQGFRRGANRVRKQMWWKDMKMRMCLIAGVIILILVIVIPAVVATRH</sequence>
<evidence type="ECO:0000256" key="9">
    <source>
        <dbReference type="SAM" id="Phobius"/>
    </source>
</evidence>
<feature type="transmembrane region" description="Helical" evidence="9">
    <location>
        <begin position="92"/>
        <end position="113"/>
    </location>
</feature>
<keyword evidence="6 9" id="KW-0472">Membrane</keyword>